<accession>A0ABU2K9G7</accession>
<dbReference type="RefSeq" id="WP_311345631.1">
    <property type="nucleotide sequence ID" value="NZ_JAVREI010000008.1"/>
</dbReference>
<organism evidence="1 2">
    <name type="scientific">Blastococcus goldschmidtiae</name>
    <dbReference type="NCBI Taxonomy" id="3075546"/>
    <lineage>
        <taxon>Bacteria</taxon>
        <taxon>Bacillati</taxon>
        <taxon>Actinomycetota</taxon>
        <taxon>Actinomycetes</taxon>
        <taxon>Geodermatophilales</taxon>
        <taxon>Geodermatophilaceae</taxon>
        <taxon>Blastococcus</taxon>
    </lineage>
</organism>
<dbReference type="InterPro" id="IPR000760">
    <property type="entry name" value="Inositol_monophosphatase-like"/>
</dbReference>
<reference evidence="2" key="1">
    <citation type="submission" date="2023-07" db="EMBL/GenBank/DDBJ databases">
        <title>30 novel species of actinomycetes from the DSMZ collection.</title>
        <authorList>
            <person name="Nouioui I."/>
        </authorList>
    </citation>
    <scope>NUCLEOTIDE SEQUENCE [LARGE SCALE GENOMIC DNA]</scope>
    <source>
        <strain evidence="2">DSM 46792</strain>
    </source>
</reference>
<sequence>MDRDLLEYAVELVEEAGGLAARWFTVASPRTAAGGATPVEVEVERLLRTRIAARYPDDAVLGKESEISTGTDGRRWVLDPINGTSLFAQRVPTFNVLLSVEDADGPVVAVAGYPMSDEVLYAGRGLGCWHALAGRPVRQVRVNDHARLRGALVEMLNPLAWSEELLLTLHRELYLQPWTKGDVDLATGLADALVIAGAPMGYEDLAVLPLLVGEAGGRVTDLSGRDVLRGDGSVLASNGRLHDALLELVAGLPHGRDFAALRHGDR</sequence>
<dbReference type="Proteomes" id="UP001183222">
    <property type="component" value="Unassembled WGS sequence"/>
</dbReference>
<evidence type="ECO:0000313" key="2">
    <source>
        <dbReference type="Proteomes" id="UP001183222"/>
    </source>
</evidence>
<evidence type="ECO:0000313" key="1">
    <source>
        <dbReference type="EMBL" id="MDT0276818.1"/>
    </source>
</evidence>
<gene>
    <name evidence="1" type="ORF">RM425_12975</name>
</gene>
<dbReference type="PRINTS" id="PR00377">
    <property type="entry name" value="IMPHPHTASES"/>
</dbReference>
<dbReference type="Gene3D" id="3.30.540.10">
    <property type="entry name" value="Fructose-1,6-Bisphosphatase, subunit A, domain 1"/>
    <property type="match status" value="1"/>
</dbReference>
<name>A0ABU2K9G7_9ACTN</name>
<dbReference type="PANTHER" id="PTHR20854:SF4">
    <property type="entry name" value="INOSITOL-1-MONOPHOSPHATASE-RELATED"/>
    <property type="match status" value="1"/>
</dbReference>
<protein>
    <submittedName>
        <fullName evidence="1">Inositol monophosphatase family protein</fullName>
    </submittedName>
</protein>
<dbReference type="EMBL" id="JAVREI010000008">
    <property type="protein sequence ID" value="MDT0276818.1"/>
    <property type="molecule type" value="Genomic_DNA"/>
</dbReference>
<comment type="caution">
    <text evidence="1">The sequence shown here is derived from an EMBL/GenBank/DDBJ whole genome shotgun (WGS) entry which is preliminary data.</text>
</comment>
<dbReference type="Pfam" id="PF00459">
    <property type="entry name" value="Inositol_P"/>
    <property type="match status" value="1"/>
</dbReference>
<dbReference type="SUPFAM" id="SSF56655">
    <property type="entry name" value="Carbohydrate phosphatase"/>
    <property type="match status" value="1"/>
</dbReference>
<dbReference type="PANTHER" id="PTHR20854">
    <property type="entry name" value="INOSITOL MONOPHOSPHATASE"/>
    <property type="match status" value="1"/>
</dbReference>
<proteinExistence type="predicted"/>
<dbReference type="Gene3D" id="3.40.190.80">
    <property type="match status" value="1"/>
</dbReference>
<keyword evidence="2" id="KW-1185">Reference proteome</keyword>